<name>A0A2H3KZM4_9CHLR</name>
<proteinExistence type="predicted"/>
<feature type="transmembrane region" description="Helical" evidence="1">
    <location>
        <begin position="44"/>
        <end position="61"/>
    </location>
</feature>
<feature type="transmembrane region" description="Helical" evidence="1">
    <location>
        <begin position="147"/>
        <end position="163"/>
    </location>
</feature>
<dbReference type="Proteomes" id="UP000220922">
    <property type="component" value="Unassembled WGS sequence"/>
</dbReference>
<reference evidence="2 3" key="1">
    <citation type="submission" date="2016-05" db="EMBL/GenBank/DDBJ databases">
        <authorList>
            <person name="Lavstsen T."/>
            <person name="Jespersen J.S."/>
        </authorList>
    </citation>
    <scope>NUCLEOTIDE SEQUENCE [LARGE SCALE GENOMIC DNA]</scope>
    <source>
        <strain evidence="2 3">B7-9</strain>
    </source>
</reference>
<keyword evidence="1" id="KW-1133">Transmembrane helix</keyword>
<dbReference type="AlphaFoldDB" id="A0A2H3KZM4"/>
<keyword evidence="3" id="KW-1185">Reference proteome</keyword>
<feature type="transmembrane region" description="Helical" evidence="1">
    <location>
        <begin position="70"/>
        <end position="91"/>
    </location>
</feature>
<dbReference type="OrthoDB" id="161865at2"/>
<organism evidence="2 3">
    <name type="scientific">Candidatus Chloroploca asiatica</name>
    <dbReference type="NCBI Taxonomy" id="1506545"/>
    <lineage>
        <taxon>Bacteria</taxon>
        <taxon>Bacillati</taxon>
        <taxon>Chloroflexota</taxon>
        <taxon>Chloroflexia</taxon>
        <taxon>Chloroflexales</taxon>
        <taxon>Chloroflexineae</taxon>
        <taxon>Oscillochloridaceae</taxon>
        <taxon>Candidatus Chloroploca</taxon>
    </lineage>
</organism>
<gene>
    <name evidence="2" type="ORF">A9Q02_11900</name>
</gene>
<accession>A0A2H3KZM4</accession>
<keyword evidence="1" id="KW-0812">Transmembrane</keyword>
<comment type="caution">
    <text evidence="2">The sequence shown here is derived from an EMBL/GenBank/DDBJ whole genome shotgun (WGS) entry which is preliminary data.</text>
</comment>
<evidence type="ECO:0000313" key="3">
    <source>
        <dbReference type="Proteomes" id="UP000220922"/>
    </source>
</evidence>
<protein>
    <submittedName>
        <fullName evidence="2">Uncharacterized protein</fullName>
    </submittedName>
</protein>
<keyword evidence="1" id="KW-0472">Membrane</keyword>
<evidence type="ECO:0000313" key="2">
    <source>
        <dbReference type="EMBL" id="PDV99490.1"/>
    </source>
</evidence>
<feature type="transmembrane region" description="Helical" evidence="1">
    <location>
        <begin position="103"/>
        <end position="126"/>
    </location>
</feature>
<feature type="transmembrane region" description="Helical" evidence="1">
    <location>
        <begin position="169"/>
        <end position="187"/>
    </location>
</feature>
<dbReference type="EMBL" id="LYXE01000069">
    <property type="protein sequence ID" value="PDV99490.1"/>
    <property type="molecule type" value="Genomic_DNA"/>
</dbReference>
<dbReference type="RefSeq" id="WP_097651810.1">
    <property type="nucleotide sequence ID" value="NZ_LYXE01000069.1"/>
</dbReference>
<evidence type="ECO:0000256" key="1">
    <source>
        <dbReference type="SAM" id="Phobius"/>
    </source>
</evidence>
<sequence>MNLARPQISLLLAAIAGLCWAAALALLLFGGLSPADPVFALQRLLFYGLALTAPLLTFIPVERAMGLTGLTIEGTVGSFLLLYILAFVPAPQDWLLDLPDLPIYALFIGALFLVGAAVSRPFLHAASLRLFHTRARALDSRRVRRQSYEIGLLVAMIAMLAGLRVLTWVSLLLLTVVVVIAELLFLAQVRAEVSGEV</sequence>